<dbReference type="PANTHER" id="PTHR32401:SF53">
    <property type="entry name" value="LEGUME LECTIN DOMAIN-CONTAINING PROTEIN"/>
    <property type="match status" value="1"/>
</dbReference>
<evidence type="ECO:0000256" key="1">
    <source>
        <dbReference type="ARBA" id="ARBA00007606"/>
    </source>
</evidence>
<dbReference type="AlphaFoldDB" id="A0AAN9IFC2"/>
<keyword evidence="5" id="KW-1185">Reference proteome</keyword>
<organism evidence="4 5">
    <name type="scientific">Clitoria ternatea</name>
    <name type="common">Butterfly pea</name>
    <dbReference type="NCBI Taxonomy" id="43366"/>
    <lineage>
        <taxon>Eukaryota</taxon>
        <taxon>Viridiplantae</taxon>
        <taxon>Streptophyta</taxon>
        <taxon>Embryophyta</taxon>
        <taxon>Tracheophyta</taxon>
        <taxon>Spermatophyta</taxon>
        <taxon>Magnoliopsida</taxon>
        <taxon>eudicotyledons</taxon>
        <taxon>Gunneridae</taxon>
        <taxon>Pentapetalae</taxon>
        <taxon>rosids</taxon>
        <taxon>fabids</taxon>
        <taxon>Fabales</taxon>
        <taxon>Fabaceae</taxon>
        <taxon>Papilionoideae</taxon>
        <taxon>50 kb inversion clade</taxon>
        <taxon>NPAAA clade</taxon>
        <taxon>indigoferoid/millettioid clade</taxon>
        <taxon>Phaseoleae</taxon>
        <taxon>Clitoria</taxon>
    </lineage>
</organism>
<dbReference type="Proteomes" id="UP001359559">
    <property type="component" value="Unassembled WGS sequence"/>
</dbReference>
<evidence type="ECO:0000313" key="4">
    <source>
        <dbReference type="EMBL" id="KAK7278813.1"/>
    </source>
</evidence>
<protein>
    <recommendedName>
        <fullName evidence="3">Legume lectin domain-containing protein</fullName>
    </recommendedName>
</protein>
<gene>
    <name evidence="4" type="ORF">RJT34_23851</name>
</gene>
<dbReference type="InterPro" id="IPR001220">
    <property type="entry name" value="Legume_lectin_dom"/>
</dbReference>
<keyword evidence="2" id="KW-0430">Lectin</keyword>
<dbReference type="InterPro" id="IPR013320">
    <property type="entry name" value="ConA-like_dom_sf"/>
</dbReference>
<name>A0AAN9IFC2_CLITE</name>
<comment type="similarity">
    <text evidence="1">Belongs to the leguminous lectin family.</text>
</comment>
<dbReference type="PANTHER" id="PTHR32401">
    <property type="entry name" value="CONCANAVALIN A-LIKE LECTIN FAMILY PROTEIN"/>
    <property type="match status" value="1"/>
</dbReference>
<feature type="domain" description="Legume lectin" evidence="3">
    <location>
        <begin position="5"/>
        <end position="144"/>
    </location>
</feature>
<dbReference type="InterPro" id="IPR050258">
    <property type="entry name" value="Leguminous_Lectin"/>
</dbReference>
<dbReference type="Pfam" id="PF00139">
    <property type="entry name" value="Lectin_legB"/>
    <property type="match status" value="1"/>
</dbReference>
<dbReference type="Gene3D" id="2.60.120.200">
    <property type="match status" value="1"/>
</dbReference>
<comment type="caution">
    <text evidence="4">The sequence shown here is derived from an EMBL/GenBank/DDBJ whole genome shotgun (WGS) entry which is preliminary data.</text>
</comment>
<dbReference type="GO" id="GO:0030246">
    <property type="term" value="F:carbohydrate binding"/>
    <property type="evidence" value="ECO:0007669"/>
    <property type="project" value="UniProtKB-KW"/>
</dbReference>
<dbReference type="SUPFAM" id="SSF49899">
    <property type="entry name" value="Concanavalin A-like lectins/glucanases"/>
    <property type="match status" value="1"/>
</dbReference>
<evidence type="ECO:0000259" key="3">
    <source>
        <dbReference type="Pfam" id="PF00139"/>
    </source>
</evidence>
<reference evidence="4 5" key="1">
    <citation type="submission" date="2024-01" db="EMBL/GenBank/DDBJ databases">
        <title>The genomes of 5 underutilized Papilionoideae crops provide insights into root nodulation and disease resistance.</title>
        <authorList>
            <person name="Yuan L."/>
        </authorList>
    </citation>
    <scope>NUCLEOTIDE SEQUENCE [LARGE SCALE GENOMIC DNA]</scope>
    <source>
        <strain evidence="4">LY-2023</strain>
        <tissue evidence="4">Leaf</tissue>
    </source>
</reference>
<proteinExistence type="inferred from homology"/>
<accession>A0AAN9IFC2</accession>
<sequence length="168" mass="18381">MSTNSMILNGTIQVPKEATGSKISNISGRVIYSEQLKLWDSKRNMKTSFNSTFVFNVHPLTSPCGEGFAFILAANTTLPSNSAGQWLGIVNSTSIGVSNIVAMEFDTRKSYQEDIDDNHVGVDVKSIYSIQQQPLGPHGVNLSSVGTNFQSKGEPKDEQQFRGLDMIF</sequence>
<dbReference type="EMBL" id="JAYKXN010000006">
    <property type="protein sequence ID" value="KAK7278813.1"/>
    <property type="molecule type" value="Genomic_DNA"/>
</dbReference>
<evidence type="ECO:0000313" key="5">
    <source>
        <dbReference type="Proteomes" id="UP001359559"/>
    </source>
</evidence>
<evidence type="ECO:0000256" key="2">
    <source>
        <dbReference type="ARBA" id="ARBA00022734"/>
    </source>
</evidence>